<keyword evidence="3" id="KW-1185">Reference proteome</keyword>
<dbReference type="EMBL" id="JACHXW010000001">
    <property type="protein sequence ID" value="MBB3149977.1"/>
    <property type="molecule type" value="Genomic_DNA"/>
</dbReference>
<reference evidence="2 3" key="1">
    <citation type="submission" date="2020-08" db="EMBL/GenBank/DDBJ databases">
        <title>Genomic Encyclopedia of Type Strains, Phase III (KMG-III): the genomes of soil and plant-associated and newly described type strains.</title>
        <authorList>
            <person name="Whitman W."/>
        </authorList>
    </citation>
    <scope>NUCLEOTIDE SEQUENCE [LARGE SCALE GENOMIC DNA]</scope>
    <source>
        <strain evidence="2 3">CECT 8234</strain>
    </source>
</reference>
<evidence type="ECO:0000256" key="1">
    <source>
        <dbReference type="SAM" id="MobiDB-lite"/>
    </source>
</evidence>
<dbReference type="AlphaFoldDB" id="A0A7W5C307"/>
<comment type="caution">
    <text evidence="2">The sequence shown here is derived from an EMBL/GenBank/DDBJ whole genome shotgun (WGS) entry which is preliminary data.</text>
</comment>
<name>A0A7W5C307_9BACL</name>
<evidence type="ECO:0000313" key="3">
    <source>
        <dbReference type="Proteomes" id="UP000518605"/>
    </source>
</evidence>
<dbReference type="RefSeq" id="WP_281378953.1">
    <property type="nucleotide sequence ID" value="NZ_CBCSLB010000001.1"/>
</dbReference>
<proteinExistence type="predicted"/>
<protein>
    <submittedName>
        <fullName evidence="2">Uncharacterized protein</fullName>
    </submittedName>
</protein>
<gene>
    <name evidence="2" type="ORF">FHS16_000009</name>
</gene>
<feature type="region of interest" description="Disordered" evidence="1">
    <location>
        <begin position="1"/>
        <end position="27"/>
    </location>
</feature>
<accession>A0A7W5C307</accession>
<sequence length="42" mass="4711">MIESVFTETGCRRFTPEQTPETPQAACRTARVGSVRFPPLWG</sequence>
<organism evidence="2 3">
    <name type="scientific">Paenibacillus endophyticus</name>
    <dbReference type="NCBI Taxonomy" id="1294268"/>
    <lineage>
        <taxon>Bacteria</taxon>
        <taxon>Bacillati</taxon>
        <taxon>Bacillota</taxon>
        <taxon>Bacilli</taxon>
        <taxon>Bacillales</taxon>
        <taxon>Paenibacillaceae</taxon>
        <taxon>Paenibacillus</taxon>
    </lineage>
</organism>
<dbReference type="Proteomes" id="UP000518605">
    <property type="component" value="Unassembled WGS sequence"/>
</dbReference>
<evidence type="ECO:0000313" key="2">
    <source>
        <dbReference type="EMBL" id="MBB3149977.1"/>
    </source>
</evidence>